<accession>A0AA49JZN5</accession>
<evidence type="ECO:0000259" key="1">
    <source>
        <dbReference type="SMART" id="SM00960"/>
    </source>
</evidence>
<dbReference type="Gene3D" id="3.30.450.30">
    <property type="entry name" value="Dynein light chain 2a, cytoplasmic"/>
    <property type="match status" value="1"/>
</dbReference>
<name>A0AA49JZN5_9BACT</name>
<dbReference type="EMBL" id="CP130613">
    <property type="protein sequence ID" value="WKW15009.1"/>
    <property type="molecule type" value="Genomic_DNA"/>
</dbReference>
<evidence type="ECO:0000313" key="3">
    <source>
        <dbReference type="EMBL" id="WKW15009.1"/>
    </source>
</evidence>
<reference evidence="3" key="1">
    <citation type="submission" date="2023-07" db="EMBL/GenBank/DDBJ databases">
        <authorList>
            <person name="Haufschild T."/>
            <person name="Kallscheuer N."/>
            <person name="Hammer J."/>
            <person name="Kohn T."/>
            <person name="Kabuu M."/>
            <person name="Jogler M."/>
            <person name="Wohfarth N."/>
            <person name="Heuer A."/>
            <person name="Rohde M."/>
            <person name="van Teeseling M.C.F."/>
            <person name="Jogler C."/>
        </authorList>
    </citation>
    <scope>NUCLEOTIDE SEQUENCE</scope>
    <source>
        <strain evidence="2">Strain 138</strain>
        <strain evidence="3">Strain 318</strain>
    </source>
</reference>
<dbReference type="AlphaFoldDB" id="A0AA49JZN5"/>
<dbReference type="SUPFAM" id="SSF103196">
    <property type="entry name" value="Roadblock/LC7 domain"/>
    <property type="match status" value="1"/>
</dbReference>
<dbReference type="EMBL" id="CP130612">
    <property type="protein sequence ID" value="WKW12100.1"/>
    <property type="molecule type" value="Genomic_DNA"/>
</dbReference>
<dbReference type="InterPro" id="IPR004942">
    <property type="entry name" value="Roadblock/LAMTOR2_dom"/>
</dbReference>
<dbReference type="SMART" id="SM00960">
    <property type="entry name" value="Robl_LC7"/>
    <property type="match status" value="1"/>
</dbReference>
<evidence type="ECO:0000313" key="4">
    <source>
        <dbReference type="Proteomes" id="UP001229955"/>
    </source>
</evidence>
<evidence type="ECO:0000313" key="2">
    <source>
        <dbReference type="EMBL" id="WKW12100.1"/>
    </source>
</evidence>
<dbReference type="KEGG" id="pspc:Strain318_001374"/>
<feature type="domain" description="Roadblock/LAMTOR2" evidence="1">
    <location>
        <begin position="4"/>
        <end position="93"/>
    </location>
</feature>
<dbReference type="Pfam" id="PF03259">
    <property type="entry name" value="Robl_LC7"/>
    <property type="match status" value="1"/>
</dbReference>
<protein>
    <submittedName>
        <fullName evidence="3">Roadblock/LC7 domain-containing protein</fullName>
    </submittedName>
</protein>
<proteinExistence type="predicted"/>
<gene>
    <name evidence="2" type="ORF">Strain138_001374</name>
    <name evidence="3" type="ORF">Strain318_001374</name>
</gene>
<sequence>MATIRDLVATLRRFDGVTAAAVLGRDGLLIDHDANAGLDAEQVAAHVPSILQFADELGGAASAGRLQTAVLEHEEATVVLAAMSADVVLLVLVRPDANLGALVYDIRRHRAGLAALV</sequence>
<organism evidence="3 4">
    <name type="scientific">Pseudogemmatithrix spongiicola</name>
    <dbReference type="NCBI Taxonomy" id="3062599"/>
    <lineage>
        <taxon>Bacteria</taxon>
        <taxon>Pseudomonadati</taxon>
        <taxon>Gemmatimonadota</taxon>
        <taxon>Gemmatimonadia</taxon>
        <taxon>Gemmatimonadales</taxon>
        <taxon>Gemmatimonadaceae</taxon>
        <taxon>Pseudogemmatithrix</taxon>
    </lineage>
</organism>
<keyword evidence="4" id="KW-1185">Reference proteome</keyword>
<dbReference type="RefSeq" id="WP_367887775.1">
    <property type="nucleotide sequence ID" value="NZ_CP130612.1"/>
</dbReference>
<accession>A0AA49JU41</accession>
<dbReference type="Proteomes" id="UP001229955">
    <property type="component" value="Chromosome"/>
</dbReference>